<dbReference type="Pfam" id="PF06985">
    <property type="entry name" value="HET"/>
    <property type="match status" value="1"/>
</dbReference>
<evidence type="ECO:0000259" key="1">
    <source>
        <dbReference type="Pfam" id="PF06985"/>
    </source>
</evidence>
<keyword evidence="3" id="KW-1185">Reference proteome</keyword>
<dbReference type="PANTHER" id="PTHR24148">
    <property type="entry name" value="ANKYRIN REPEAT DOMAIN-CONTAINING PROTEIN 39 HOMOLOG-RELATED"/>
    <property type="match status" value="1"/>
</dbReference>
<organism evidence="2 3">
    <name type="scientific">Colletotrichum tofieldiae</name>
    <dbReference type="NCBI Taxonomy" id="708197"/>
    <lineage>
        <taxon>Eukaryota</taxon>
        <taxon>Fungi</taxon>
        <taxon>Dikarya</taxon>
        <taxon>Ascomycota</taxon>
        <taxon>Pezizomycotina</taxon>
        <taxon>Sordariomycetes</taxon>
        <taxon>Hypocreomycetidae</taxon>
        <taxon>Glomerellales</taxon>
        <taxon>Glomerellaceae</taxon>
        <taxon>Colletotrichum</taxon>
        <taxon>Colletotrichum spaethianum species complex</taxon>
    </lineage>
</organism>
<dbReference type="InterPro" id="IPR010730">
    <property type="entry name" value="HET"/>
</dbReference>
<evidence type="ECO:0000313" key="2">
    <source>
        <dbReference type="EMBL" id="KZL78692.1"/>
    </source>
</evidence>
<dbReference type="EMBL" id="LFIV01000001">
    <property type="protein sequence ID" value="KZL78692.1"/>
    <property type="molecule type" value="Genomic_DNA"/>
</dbReference>
<evidence type="ECO:0000313" key="3">
    <source>
        <dbReference type="Proteomes" id="UP000076552"/>
    </source>
</evidence>
<proteinExistence type="predicted"/>
<dbReference type="AlphaFoldDB" id="A0A166ZBY4"/>
<protein>
    <submittedName>
        <fullName evidence="2">Heterokaryon incompatibility protein</fullName>
    </submittedName>
</protein>
<sequence>MSISTFDPDAQPLPLIVKPRKSSSIRDPFNRKPLPPSSTAPIPYTPLKDAEVRLVNLHPGDSSSPIILTTEIVPIASADYTALSYVWGDASQTVPIHIDNHVFQATKNLYSALEHIRLFLKPSSSKVILLWIDAVSINQRDLDERSHQVSQMREIYTSADLVLTWLGLDMEIGLSYLRDLGGHALSHFQSHGPGPVKILPRHVKDYTTIRETVKVFQSSYWSRVWTVQDNMLPAAVLYMQVLNGLREILRKRDMDASFIDATIWMVKKVRRGLNMSYARMAAMKQPYDTSSVSANESDQGMEDLKGLVEEDQKRNDKAVMARRFNLISLLLRFRELQATDPRDRVYAPLNLVDSPNPAQGPIFPVDYTITVGQLYISVARRLLEDEEYWPYSILEICRYGVSPDMPSWVPDLRVLPRKILSRDPTTGEQIVSASRGLSASGQRSWRILDENRLQVRSIQVDAVTDLWEAFDTETVPQTKRYPSFKLKNPNEKYAAAGCTVIEAFRDLVGTYTTPATTPTQKNTRGAIEYEKALEAGNEEVEIFSQTDWHQHTNIATRLNRRRLARTRRGFVGLVPAEAVEGDSLWLVSGANMFYILRPAPEDGEYALVGEAYLQGLMHGEMLKILGSNAEKQSIITLV</sequence>
<dbReference type="InterPro" id="IPR052895">
    <property type="entry name" value="HetReg/Transcr_Mod"/>
</dbReference>
<comment type="caution">
    <text evidence="2">The sequence shown here is derived from an EMBL/GenBank/DDBJ whole genome shotgun (WGS) entry which is preliminary data.</text>
</comment>
<dbReference type="Proteomes" id="UP000076552">
    <property type="component" value="Unassembled WGS sequence"/>
</dbReference>
<accession>A0A166ZBY4</accession>
<reference evidence="2 3" key="1">
    <citation type="submission" date="2015-06" db="EMBL/GenBank/DDBJ databases">
        <title>Survival trade-offs in plant roots during colonization by closely related pathogenic and mutualistic fungi.</title>
        <authorList>
            <person name="Hacquard S."/>
            <person name="Kracher B."/>
            <person name="Hiruma K."/>
            <person name="Weinman A."/>
            <person name="Muench P."/>
            <person name="Garrido Oter R."/>
            <person name="Ver Loren van Themaat E."/>
            <person name="Dallerey J.-F."/>
            <person name="Damm U."/>
            <person name="Henrissat B."/>
            <person name="Lespinet O."/>
            <person name="Thon M."/>
            <person name="Kemen E."/>
            <person name="McHardy A.C."/>
            <person name="Schulze-Lefert P."/>
            <person name="O'Connell R.J."/>
        </authorList>
    </citation>
    <scope>NUCLEOTIDE SEQUENCE [LARGE SCALE GENOMIC DNA]</scope>
    <source>
        <strain evidence="2 3">0861</strain>
    </source>
</reference>
<gene>
    <name evidence="2" type="ORF">CT0861_10533</name>
</gene>
<name>A0A166ZBY4_9PEZI</name>
<feature type="domain" description="Heterokaryon incompatibility" evidence="1">
    <location>
        <begin position="80"/>
        <end position="228"/>
    </location>
</feature>
<dbReference type="PANTHER" id="PTHR24148:SF73">
    <property type="entry name" value="HET DOMAIN PROTEIN (AFU_ORTHOLOGUE AFUA_8G01020)"/>
    <property type="match status" value="1"/>
</dbReference>
<dbReference type="Pfam" id="PF26639">
    <property type="entry name" value="Het-6_barrel"/>
    <property type="match status" value="1"/>
</dbReference>